<evidence type="ECO:0000313" key="1">
    <source>
        <dbReference type="EMBL" id="AFK45268.1"/>
    </source>
</evidence>
<accession>I3SYC6</accession>
<organism evidence="1">
    <name type="scientific">Medicago truncatula</name>
    <name type="common">Barrel medic</name>
    <name type="synonym">Medicago tribuloides</name>
    <dbReference type="NCBI Taxonomy" id="3880"/>
    <lineage>
        <taxon>Eukaryota</taxon>
        <taxon>Viridiplantae</taxon>
        <taxon>Streptophyta</taxon>
        <taxon>Embryophyta</taxon>
        <taxon>Tracheophyta</taxon>
        <taxon>Spermatophyta</taxon>
        <taxon>Magnoliopsida</taxon>
        <taxon>eudicotyledons</taxon>
        <taxon>Gunneridae</taxon>
        <taxon>Pentapetalae</taxon>
        <taxon>rosids</taxon>
        <taxon>fabids</taxon>
        <taxon>Fabales</taxon>
        <taxon>Fabaceae</taxon>
        <taxon>Papilionoideae</taxon>
        <taxon>50 kb inversion clade</taxon>
        <taxon>NPAAA clade</taxon>
        <taxon>Hologalegina</taxon>
        <taxon>IRL clade</taxon>
        <taxon>Trifolieae</taxon>
        <taxon>Medicago</taxon>
    </lineage>
</organism>
<dbReference type="EMBL" id="BT145474">
    <property type="protein sequence ID" value="AFK45268.1"/>
    <property type="molecule type" value="mRNA"/>
</dbReference>
<protein>
    <submittedName>
        <fullName evidence="1">Uncharacterized protein</fullName>
    </submittedName>
</protein>
<reference evidence="1" key="1">
    <citation type="submission" date="2012-05" db="EMBL/GenBank/DDBJ databases">
        <authorList>
            <person name="Krishnakumar V."/>
            <person name="Cheung F."/>
            <person name="Xiao Y."/>
            <person name="Chan A."/>
            <person name="Moskal W.A."/>
            <person name="Town C.D."/>
        </authorList>
    </citation>
    <scope>NUCLEOTIDE SEQUENCE</scope>
</reference>
<dbReference type="AlphaFoldDB" id="I3SYC6"/>
<proteinExistence type="evidence at transcript level"/>
<name>I3SYC6_MEDTR</name>
<sequence length="97" mass="10349">MSVASLLASLIRASTDRFNHVLLILVSAITLDRASAVGCSINLLANNLSIASCHQTRRIRPILGSEATSIALAVSTFKARSVNAAFRIDGGNSRRQR</sequence>